<dbReference type="InterPro" id="IPR035919">
    <property type="entry name" value="EAL_sf"/>
</dbReference>
<evidence type="ECO:0000256" key="2">
    <source>
        <dbReference type="ARBA" id="ARBA00012438"/>
    </source>
</evidence>
<dbReference type="PROSITE" id="PS50112">
    <property type="entry name" value="PAS"/>
    <property type="match status" value="2"/>
</dbReference>
<dbReference type="FunFam" id="3.20.20.450:FF:000001">
    <property type="entry name" value="Cyclic di-GMP phosphodiesterase yahA"/>
    <property type="match status" value="1"/>
</dbReference>
<keyword evidence="8" id="KW-0902">Two-component regulatory system</keyword>
<dbReference type="Pfam" id="PF02518">
    <property type="entry name" value="HATPase_c"/>
    <property type="match status" value="1"/>
</dbReference>
<evidence type="ECO:0000256" key="1">
    <source>
        <dbReference type="ARBA" id="ARBA00000085"/>
    </source>
</evidence>
<dbReference type="InterPro" id="IPR043128">
    <property type="entry name" value="Rev_trsase/Diguanyl_cyclase"/>
</dbReference>
<dbReference type="Gene3D" id="1.10.287.130">
    <property type="match status" value="1"/>
</dbReference>
<dbReference type="CDD" id="cd01948">
    <property type="entry name" value="EAL"/>
    <property type="match status" value="1"/>
</dbReference>
<evidence type="ECO:0000313" key="15">
    <source>
        <dbReference type="EMBL" id="GGH83234.1"/>
    </source>
</evidence>
<dbReference type="PROSITE" id="PS50109">
    <property type="entry name" value="HIS_KIN"/>
    <property type="match status" value="1"/>
</dbReference>
<evidence type="ECO:0000256" key="8">
    <source>
        <dbReference type="ARBA" id="ARBA00023012"/>
    </source>
</evidence>
<dbReference type="PRINTS" id="PR00344">
    <property type="entry name" value="BCTRLSENSOR"/>
</dbReference>
<evidence type="ECO:0000259" key="14">
    <source>
        <dbReference type="PROSITE" id="PS50887"/>
    </source>
</evidence>
<feature type="domain" description="PAS" evidence="11">
    <location>
        <begin position="87"/>
        <end position="156"/>
    </location>
</feature>
<keyword evidence="3" id="KW-0597">Phosphoprotein</keyword>
<dbReference type="Pfam" id="PF00563">
    <property type="entry name" value="EAL"/>
    <property type="match status" value="1"/>
</dbReference>
<evidence type="ECO:0000256" key="7">
    <source>
        <dbReference type="ARBA" id="ARBA00022840"/>
    </source>
</evidence>
<dbReference type="CDD" id="cd00130">
    <property type="entry name" value="PAS"/>
    <property type="match status" value="2"/>
</dbReference>
<dbReference type="SMART" id="SM00387">
    <property type="entry name" value="HATPase_c"/>
    <property type="match status" value="1"/>
</dbReference>
<feature type="domain" description="PAS" evidence="11">
    <location>
        <begin position="780"/>
        <end position="850"/>
    </location>
</feature>
<dbReference type="Gene3D" id="3.30.70.270">
    <property type="match status" value="1"/>
</dbReference>
<dbReference type="SUPFAM" id="SSF47384">
    <property type="entry name" value="Homodimeric domain of signal transducing histidine kinase"/>
    <property type="match status" value="1"/>
</dbReference>
<keyword evidence="5" id="KW-0547">Nucleotide-binding</keyword>
<keyword evidence="9" id="KW-1133">Transmembrane helix</keyword>
<accession>A0A8J2ZX66</accession>
<dbReference type="Pfam" id="PF08447">
    <property type="entry name" value="PAS_3"/>
    <property type="match status" value="1"/>
</dbReference>
<keyword evidence="9" id="KW-0472">Membrane</keyword>
<dbReference type="InterPro" id="IPR004358">
    <property type="entry name" value="Sig_transdc_His_kin-like_C"/>
</dbReference>
<dbReference type="InterPro" id="IPR003594">
    <property type="entry name" value="HATPase_dom"/>
</dbReference>
<dbReference type="InterPro" id="IPR029787">
    <property type="entry name" value="Nucleotide_cyclase"/>
</dbReference>
<keyword evidence="4" id="KW-0808">Transferase</keyword>
<keyword evidence="6" id="KW-0418">Kinase</keyword>
<evidence type="ECO:0000256" key="5">
    <source>
        <dbReference type="ARBA" id="ARBA00022741"/>
    </source>
</evidence>
<dbReference type="EC" id="2.7.13.3" evidence="2"/>
<dbReference type="InterPro" id="IPR005467">
    <property type="entry name" value="His_kinase_dom"/>
</dbReference>
<dbReference type="NCBIfam" id="TIGR00229">
    <property type="entry name" value="sensory_box"/>
    <property type="match status" value="3"/>
</dbReference>
<comment type="caution">
    <text evidence="15">The sequence shown here is derived from an EMBL/GenBank/DDBJ whole genome shotgun (WGS) entry which is preliminary data.</text>
</comment>
<gene>
    <name evidence="15" type="ORF">GCM10007096_23800</name>
</gene>
<dbReference type="SMART" id="SM00086">
    <property type="entry name" value="PAC"/>
    <property type="match status" value="2"/>
</dbReference>
<dbReference type="Gene3D" id="3.30.450.20">
    <property type="entry name" value="PAS domain"/>
    <property type="match status" value="3"/>
</dbReference>
<evidence type="ECO:0000256" key="3">
    <source>
        <dbReference type="ARBA" id="ARBA00022553"/>
    </source>
</evidence>
<evidence type="ECO:0000259" key="13">
    <source>
        <dbReference type="PROSITE" id="PS50883"/>
    </source>
</evidence>
<feature type="transmembrane region" description="Helical" evidence="9">
    <location>
        <begin position="12"/>
        <end position="36"/>
    </location>
</feature>
<dbReference type="CDD" id="cd01949">
    <property type="entry name" value="GGDEF"/>
    <property type="match status" value="1"/>
</dbReference>
<dbReference type="InterPro" id="IPR001610">
    <property type="entry name" value="PAC"/>
</dbReference>
<dbReference type="SUPFAM" id="SSF55785">
    <property type="entry name" value="PYP-like sensor domain (PAS domain)"/>
    <property type="match status" value="3"/>
</dbReference>
<evidence type="ECO:0000256" key="9">
    <source>
        <dbReference type="SAM" id="Phobius"/>
    </source>
</evidence>
<dbReference type="Pfam" id="PF00512">
    <property type="entry name" value="HisKA"/>
    <property type="match status" value="1"/>
</dbReference>
<feature type="transmembrane region" description="Helical" evidence="9">
    <location>
        <begin position="42"/>
        <end position="71"/>
    </location>
</feature>
<dbReference type="InterPro" id="IPR013655">
    <property type="entry name" value="PAS_fold_3"/>
</dbReference>
<dbReference type="SMART" id="SM00267">
    <property type="entry name" value="GGDEF"/>
    <property type="match status" value="1"/>
</dbReference>
<name>A0A8J2ZX66_9BACL</name>
<evidence type="ECO:0000259" key="11">
    <source>
        <dbReference type="PROSITE" id="PS50112"/>
    </source>
</evidence>
<evidence type="ECO:0000256" key="4">
    <source>
        <dbReference type="ARBA" id="ARBA00022679"/>
    </source>
</evidence>
<evidence type="ECO:0000313" key="16">
    <source>
        <dbReference type="Proteomes" id="UP000656813"/>
    </source>
</evidence>
<dbReference type="Gene3D" id="3.30.565.10">
    <property type="entry name" value="Histidine kinase-like ATPase, C-terminal domain"/>
    <property type="match status" value="1"/>
</dbReference>
<dbReference type="Gene3D" id="3.20.20.450">
    <property type="entry name" value="EAL domain"/>
    <property type="match status" value="1"/>
</dbReference>
<evidence type="ECO:0000256" key="6">
    <source>
        <dbReference type="ARBA" id="ARBA00022777"/>
    </source>
</evidence>
<dbReference type="SUPFAM" id="SSF55073">
    <property type="entry name" value="Nucleotide cyclase"/>
    <property type="match status" value="1"/>
</dbReference>
<protein>
    <recommendedName>
        <fullName evidence="2">histidine kinase</fullName>
        <ecNumber evidence="2">2.7.13.3</ecNumber>
    </recommendedName>
</protein>
<dbReference type="SMART" id="SM00091">
    <property type="entry name" value="PAS"/>
    <property type="match status" value="2"/>
</dbReference>
<dbReference type="GO" id="GO:0005524">
    <property type="term" value="F:ATP binding"/>
    <property type="evidence" value="ECO:0007669"/>
    <property type="project" value="UniProtKB-KW"/>
</dbReference>
<dbReference type="InterPro" id="IPR036097">
    <property type="entry name" value="HisK_dim/P_sf"/>
</dbReference>
<dbReference type="PROSITE" id="PS50883">
    <property type="entry name" value="EAL"/>
    <property type="match status" value="1"/>
</dbReference>
<dbReference type="InterPro" id="IPR052155">
    <property type="entry name" value="Biofilm_reg_signaling"/>
</dbReference>
<dbReference type="SMART" id="SM00388">
    <property type="entry name" value="HisKA"/>
    <property type="match status" value="1"/>
</dbReference>
<reference evidence="15" key="1">
    <citation type="journal article" date="2014" name="Int. J. Syst. Evol. Microbiol.">
        <title>Complete genome sequence of Corynebacterium casei LMG S-19264T (=DSM 44701T), isolated from a smear-ripened cheese.</title>
        <authorList>
            <consortium name="US DOE Joint Genome Institute (JGI-PGF)"/>
            <person name="Walter F."/>
            <person name="Albersmeier A."/>
            <person name="Kalinowski J."/>
            <person name="Ruckert C."/>
        </authorList>
    </citation>
    <scope>NUCLEOTIDE SEQUENCE</scope>
    <source>
        <strain evidence="15">CGMCC 1.12777</strain>
    </source>
</reference>
<dbReference type="Pfam" id="PF00990">
    <property type="entry name" value="GGDEF"/>
    <property type="match status" value="1"/>
</dbReference>
<dbReference type="SUPFAM" id="SSF141868">
    <property type="entry name" value="EAL domain-like"/>
    <property type="match status" value="1"/>
</dbReference>
<dbReference type="SUPFAM" id="SSF55874">
    <property type="entry name" value="ATPase domain of HSP90 chaperone/DNA topoisomerase II/histidine kinase"/>
    <property type="match status" value="1"/>
</dbReference>
<evidence type="ECO:0000259" key="10">
    <source>
        <dbReference type="PROSITE" id="PS50109"/>
    </source>
</evidence>
<keyword evidence="7" id="KW-0067">ATP-binding</keyword>
<sequence>MMRRISSLFNTSFIFSIMIIAIGAAYSALVLGGLAVNHYHPIVSINVVLTLLTIGIGIVTLGLMIFIFVLFGSHRHRETFSSSVKRQNEQYRTLIDQSSMGIYVIQDENYVYVNRKVLAMLGYQREELIGSRFLDYVHPEDQQWMVEKKDNAGASKKALRHFRMIKKDRSLLYVENFGSDIMYQGKRAAIGTLADITERKRAEDQIQHLAYHDSLTGLPNRQFFYTYFVKMLAEDEVNSVALLSIDLDKFKWVNDAVGREVGDRLLKAASTRLKTCVSEQAVVGRHGGDEFLISLPRVDREATTVMAEEILHQFSRPFYIDNYELYITLSMGISLYPNDGEKIDDLIKKADSVMYQVKKAGRNSYQFYCSKQKDQSFRRLELETQLRKAISRDEFELYYQPKLELTTGKIVGAEALIRWNHPEKGLVSPGEFISIAEESGLIIPLGEWVLRTACMQLRTWQEKGIAPFEVSVNLSVRQLYQPNLVERVRMILEETRLDPKYLELEITESMMADSDHCLKVLNELKSLGVKISLDDFGTGFSSLHYLKEAPIDTLKIDQSFVRHCTVDGNDATIVKTVIAMAHQLNLEVIAEGVETKEQLIFLQRQLCNVAQGFLFSRPLPVKVFIEQFDEMEKVVSIHGLPVGIQNNQWMENELEMVRQELLDTLRLQQGMTFKFIKKGDRFIYTLCEGTLVNKLGLVQEEVIGKEMVDFQPSEEAERKMCYFCRAWAGEKNVSYEAEMNGVTYLASLQPVIKGGKVVEVIASCVDITERKKAEEALRESEARNRLITNNISDLILILNPDGKVTYASPSNQTVLGFPPTTFEGQSFKDIIISEDKRRVQETFDHMILTKTSVQDEFQYQYEGGWLYFDCRWNPVLGDDGEITAIVMVARDITDRKKTAAFVRRTEKLLVVGQLAAGVAHEIRNPLTSIKGFVQLLSKEQKHTQYTSLILSEIIRIEEIIREFIFLAQPQVPNIKRTDIQALLQRVVLLFSSQATLKNVEIIQEYNSDQMFIQCDSHQIKQVFMNILQNALEAMPDGGMIKIQVMSTEANTLKIRFVDQGSGISDERLERIAVPFYSTREKGTGLGLTMSHKIVHEHRGRMNIESNLDEGTTVEILLPIVSGEGDGLKNKESGTEVASPSKR</sequence>
<dbReference type="GO" id="GO:0000155">
    <property type="term" value="F:phosphorelay sensor kinase activity"/>
    <property type="evidence" value="ECO:0007669"/>
    <property type="project" value="InterPro"/>
</dbReference>
<dbReference type="InterPro" id="IPR003661">
    <property type="entry name" value="HisK_dim/P_dom"/>
</dbReference>
<dbReference type="InterPro" id="IPR001633">
    <property type="entry name" value="EAL_dom"/>
</dbReference>
<feature type="domain" description="GGDEF" evidence="14">
    <location>
        <begin position="238"/>
        <end position="370"/>
    </location>
</feature>
<evidence type="ECO:0000259" key="12">
    <source>
        <dbReference type="PROSITE" id="PS50113"/>
    </source>
</evidence>
<dbReference type="InterPro" id="IPR013656">
    <property type="entry name" value="PAS_4"/>
</dbReference>
<dbReference type="Proteomes" id="UP000656813">
    <property type="component" value="Unassembled WGS sequence"/>
</dbReference>
<dbReference type="InterPro" id="IPR035965">
    <property type="entry name" value="PAS-like_dom_sf"/>
</dbReference>
<feature type="domain" description="PAC" evidence="12">
    <location>
        <begin position="158"/>
        <end position="208"/>
    </location>
</feature>
<keyword evidence="9" id="KW-0812">Transmembrane</keyword>
<dbReference type="PROSITE" id="PS50113">
    <property type="entry name" value="PAC"/>
    <property type="match status" value="2"/>
</dbReference>
<organism evidence="15 16">
    <name type="scientific">Pullulanibacillus pueri</name>
    <dbReference type="NCBI Taxonomy" id="1437324"/>
    <lineage>
        <taxon>Bacteria</taxon>
        <taxon>Bacillati</taxon>
        <taxon>Bacillota</taxon>
        <taxon>Bacilli</taxon>
        <taxon>Bacillales</taxon>
        <taxon>Sporolactobacillaceae</taxon>
        <taxon>Pullulanibacillus</taxon>
    </lineage>
</organism>
<comment type="catalytic activity">
    <reaction evidence="1">
        <text>ATP + protein L-histidine = ADP + protein N-phospho-L-histidine.</text>
        <dbReference type="EC" id="2.7.13.3"/>
    </reaction>
</comment>
<feature type="domain" description="PAC" evidence="12">
    <location>
        <begin position="851"/>
        <end position="904"/>
    </location>
</feature>
<dbReference type="InterPro" id="IPR000700">
    <property type="entry name" value="PAS-assoc_C"/>
</dbReference>
<keyword evidence="16" id="KW-1185">Reference proteome</keyword>
<dbReference type="EMBL" id="BMFV01000017">
    <property type="protein sequence ID" value="GGH83234.1"/>
    <property type="molecule type" value="Genomic_DNA"/>
</dbReference>
<dbReference type="SMART" id="SM00052">
    <property type="entry name" value="EAL"/>
    <property type="match status" value="1"/>
</dbReference>
<feature type="domain" description="EAL" evidence="13">
    <location>
        <begin position="379"/>
        <end position="632"/>
    </location>
</feature>
<reference evidence="15" key="2">
    <citation type="submission" date="2020-09" db="EMBL/GenBank/DDBJ databases">
        <authorList>
            <person name="Sun Q."/>
            <person name="Zhou Y."/>
        </authorList>
    </citation>
    <scope>NUCLEOTIDE SEQUENCE</scope>
    <source>
        <strain evidence="15">CGMCC 1.12777</strain>
    </source>
</reference>
<dbReference type="CDD" id="cd00082">
    <property type="entry name" value="HisKA"/>
    <property type="match status" value="1"/>
</dbReference>
<dbReference type="Pfam" id="PF08448">
    <property type="entry name" value="PAS_4"/>
    <property type="match status" value="2"/>
</dbReference>
<dbReference type="InterPro" id="IPR036890">
    <property type="entry name" value="HATPase_C_sf"/>
</dbReference>
<dbReference type="AlphaFoldDB" id="A0A8J2ZX66"/>
<dbReference type="PANTHER" id="PTHR44757">
    <property type="entry name" value="DIGUANYLATE CYCLASE DGCP"/>
    <property type="match status" value="1"/>
</dbReference>
<dbReference type="PROSITE" id="PS50887">
    <property type="entry name" value="GGDEF"/>
    <property type="match status" value="1"/>
</dbReference>
<dbReference type="InterPro" id="IPR000160">
    <property type="entry name" value="GGDEF_dom"/>
</dbReference>
<feature type="domain" description="Histidine kinase" evidence="10">
    <location>
        <begin position="917"/>
        <end position="1121"/>
    </location>
</feature>
<dbReference type="PANTHER" id="PTHR44757:SF2">
    <property type="entry name" value="BIOFILM ARCHITECTURE MAINTENANCE PROTEIN MBAA"/>
    <property type="match status" value="1"/>
</dbReference>
<dbReference type="CDD" id="cd00075">
    <property type="entry name" value="HATPase"/>
    <property type="match status" value="1"/>
</dbReference>
<proteinExistence type="predicted"/>
<dbReference type="InterPro" id="IPR000014">
    <property type="entry name" value="PAS"/>
</dbReference>
<dbReference type="NCBIfam" id="TIGR00254">
    <property type="entry name" value="GGDEF"/>
    <property type="match status" value="1"/>
</dbReference>